<gene>
    <name evidence="7" type="ORF">EJB05_14982</name>
</gene>
<organism evidence="7 8">
    <name type="scientific">Eragrostis curvula</name>
    <name type="common">weeping love grass</name>
    <dbReference type="NCBI Taxonomy" id="38414"/>
    <lineage>
        <taxon>Eukaryota</taxon>
        <taxon>Viridiplantae</taxon>
        <taxon>Streptophyta</taxon>
        <taxon>Embryophyta</taxon>
        <taxon>Tracheophyta</taxon>
        <taxon>Spermatophyta</taxon>
        <taxon>Magnoliopsida</taxon>
        <taxon>Liliopsida</taxon>
        <taxon>Poales</taxon>
        <taxon>Poaceae</taxon>
        <taxon>PACMAD clade</taxon>
        <taxon>Chloridoideae</taxon>
        <taxon>Eragrostideae</taxon>
        <taxon>Eragrostidinae</taxon>
        <taxon>Eragrostis</taxon>
    </lineage>
</organism>
<reference evidence="7 8" key="1">
    <citation type="journal article" date="2019" name="Sci. Rep.">
        <title>A high-quality genome of Eragrostis curvula grass provides insights into Poaceae evolution and supports new strategies to enhance forage quality.</title>
        <authorList>
            <person name="Carballo J."/>
            <person name="Santos B.A.C.M."/>
            <person name="Zappacosta D."/>
            <person name="Garbus I."/>
            <person name="Selva J.P."/>
            <person name="Gallo C.A."/>
            <person name="Diaz A."/>
            <person name="Albertini E."/>
            <person name="Caccamo M."/>
            <person name="Echenique V."/>
        </authorList>
    </citation>
    <scope>NUCLEOTIDE SEQUENCE [LARGE SCALE GENOMIC DNA]</scope>
    <source>
        <strain evidence="8">cv. Victoria</strain>
        <tissue evidence="7">Leaf</tissue>
    </source>
</reference>
<dbReference type="PROSITE" id="PS50891">
    <property type="entry name" value="LOB"/>
    <property type="match status" value="2"/>
</dbReference>
<sequence>MPSSGTGEEAEPRRAACKHFRPPCVPGCAFAPYFPPGDQRFAVVREAFGSEELARILLRKKPDERVEVVQSLYHEATRLLDRRLERRLAAREQQQPSAAAGGAVEFKKEEASKTTSSPETRKEADTRCAACRHYQRLCVPGCVFAPPGSRHERFAVVSEAWACVHPDALAEFLGGLDPKDCAEVAQYLVDEARRQRQQPTKVLASPETRREADADPRCDMCQFIGLPCGLKCSYSVCFPRGDFAAVEEVYGAKAVGNRLWSLPRQDLASLRNHAIDLVDGAKRELASRGVPWRRQCTACQRRRCKCRGDCIFAAHFPPDDDMRRFDAVLNIYGLCKFATLLRELPPERRSDAAASYVSEALRRSLDPDYFDVAGLANAVVAGASVTRLHRRGFSRNPPRYGPSIYRTPV</sequence>
<evidence type="ECO:0000259" key="6">
    <source>
        <dbReference type="PROSITE" id="PS50891"/>
    </source>
</evidence>
<evidence type="ECO:0000256" key="1">
    <source>
        <dbReference type="ARBA" id="ARBA00004123"/>
    </source>
</evidence>
<comment type="caution">
    <text evidence="7">The sequence shown here is derived from an EMBL/GenBank/DDBJ whole genome shotgun (WGS) entry which is preliminary data.</text>
</comment>
<dbReference type="GO" id="GO:0005634">
    <property type="term" value="C:nucleus"/>
    <property type="evidence" value="ECO:0007669"/>
    <property type="project" value="UniProtKB-SubCell"/>
</dbReference>
<feature type="region of interest" description="Disordered" evidence="5">
    <location>
        <begin position="90"/>
        <end position="124"/>
    </location>
</feature>
<dbReference type="Gramene" id="TVU41463">
    <property type="protein sequence ID" value="TVU41463"/>
    <property type="gene ID" value="EJB05_14982"/>
</dbReference>
<dbReference type="Pfam" id="PF03195">
    <property type="entry name" value="LOB"/>
    <property type="match status" value="3"/>
</dbReference>
<feature type="domain" description="LOB" evidence="6">
    <location>
        <begin position="294"/>
        <end position="396"/>
    </location>
</feature>
<comment type="subcellular location">
    <subcellularLocation>
        <location evidence="1">Nucleus</location>
    </subcellularLocation>
</comment>
<name>A0A5J9W0M6_9POAL</name>
<feature type="non-terminal residue" evidence="7">
    <location>
        <position position="1"/>
    </location>
</feature>
<dbReference type="PANTHER" id="PTHR31301">
    <property type="entry name" value="LOB DOMAIN-CONTAINING PROTEIN 4-RELATED"/>
    <property type="match status" value="1"/>
</dbReference>
<evidence type="ECO:0000313" key="8">
    <source>
        <dbReference type="Proteomes" id="UP000324897"/>
    </source>
</evidence>
<evidence type="ECO:0000256" key="2">
    <source>
        <dbReference type="ARBA" id="ARBA00005474"/>
    </source>
</evidence>
<dbReference type="AlphaFoldDB" id="A0A5J9W0M6"/>
<evidence type="ECO:0000256" key="3">
    <source>
        <dbReference type="ARBA" id="ARBA00022473"/>
    </source>
</evidence>
<evidence type="ECO:0000313" key="7">
    <source>
        <dbReference type="EMBL" id="TVU41463.1"/>
    </source>
</evidence>
<accession>A0A5J9W0M6</accession>
<keyword evidence="3" id="KW-0217">Developmental protein</keyword>
<protein>
    <recommendedName>
        <fullName evidence="6">LOB domain-containing protein</fullName>
    </recommendedName>
</protein>
<evidence type="ECO:0000256" key="4">
    <source>
        <dbReference type="ARBA" id="ARBA00023242"/>
    </source>
</evidence>
<evidence type="ECO:0000256" key="5">
    <source>
        <dbReference type="SAM" id="MobiDB-lite"/>
    </source>
</evidence>
<feature type="domain" description="LOB" evidence="6">
    <location>
        <begin position="12"/>
        <end position="111"/>
    </location>
</feature>
<comment type="similarity">
    <text evidence="2">Belongs to the LOB domain-containing protein family.</text>
</comment>
<dbReference type="PANTHER" id="PTHR31301:SF83">
    <property type="entry name" value="PROTEIN ASYMMETRIC LEAVES 2"/>
    <property type="match status" value="1"/>
</dbReference>
<keyword evidence="4" id="KW-0539">Nucleus</keyword>
<dbReference type="Proteomes" id="UP000324897">
    <property type="component" value="Chromosome 4"/>
</dbReference>
<dbReference type="EMBL" id="RWGY01000007">
    <property type="protein sequence ID" value="TVU41463.1"/>
    <property type="molecule type" value="Genomic_DNA"/>
</dbReference>
<keyword evidence="8" id="KW-1185">Reference proteome</keyword>
<proteinExistence type="inferred from homology"/>
<dbReference type="InterPro" id="IPR004883">
    <property type="entry name" value="LOB"/>
</dbReference>